<dbReference type="EMBL" id="RYDJ01000155">
    <property type="protein sequence ID" value="RTY96858.1"/>
    <property type="molecule type" value="Genomic_DNA"/>
</dbReference>
<accession>A0A3S0MTS8</accession>
<reference evidence="2 3" key="1">
    <citation type="submission" date="2018-12" db="EMBL/GenBank/DDBJ databases">
        <title>Flavobacterium sp. nov., isolated from glacier ice.</title>
        <authorList>
            <person name="Liu Q."/>
            <person name="Xin Y.-H."/>
        </authorList>
    </citation>
    <scope>NUCLEOTIDE SEQUENCE [LARGE SCALE GENOMIC DNA]</scope>
    <source>
        <strain evidence="2 3">RB1N8</strain>
    </source>
</reference>
<gene>
    <name evidence="2" type="ORF">EKL98_16340</name>
</gene>
<organism evidence="2 3">
    <name type="scientific">Flavobacterium bomense</name>
    <dbReference type="NCBI Taxonomy" id="2497483"/>
    <lineage>
        <taxon>Bacteria</taxon>
        <taxon>Pseudomonadati</taxon>
        <taxon>Bacteroidota</taxon>
        <taxon>Flavobacteriia</taxon>
        <taxon>Flavobacteriales</taxon>
        <taxon>Flavobacteriaceae</taxon>
        <taxon>Flavobacterium</taxon>
    </lineage>
</organism>
<protein>
    <recommendedName>
        <fullName evidence="4">Hydrocarbon degradation protein</fullName>
    </recommendedName>
</protein>
<feature type="signal peptide" evidence="1">
    <location>
        <begin position="1"/>
        <end position="19"/>
    </location>
</feature>
<proteinExistence type="predicted"/>
<evidence type="ECO:0000256" key="1">
    <source>
        <dbReference type="SAM" id="SignalP"/>
    </source>
</evidence>
<evidence type="ECO:0000313" key="2">
    <source>
        <dbReference type="EMBL" id="RTY96858.1"/>
    </source>
</evidence>
<feature type="non-terminal residue" evidence="2">
    <location>
        <position position="110"/>
    </location>
</feature>
<evidence type="ECO:0008006" key="4">
    <source>
        <dbReference type="Google" id="ProtNLM"/>
    </source>
</evidence>
<name>A0A3S0MTS8_9FLAO</name>
<feature type="chain" id="PRO_5018734257" description="Hydrocarbon degradation protein" evidence="1">
    <location>
        <begin position="20"/>
        <end position="110"/>
    </location>
</feature>
<dbReference type="AlphaFoldDB" id="A0A3S0MTS8"/>
<sequence>MIKKFLISSCLLLSLVVFSQEGTSSPYSFYGIGESRFNGNVESRSMGGISMIPDSTRINFQNPAGYGNLKWTNFTLAASSSNTKQKSGTSSATAKRTTLDYLALAVPLGK</sequence>
<dbReference type="Proteomes" id="UP000280825">
    <property type="component" value="Unassembled WGS sequence"/>
</dbReference>
<keyword evidence="1" id="KW-0732">Signal</keyword>
<evidence type="ECO:0000313" key="3">
    <source>
        <dbReference type="Proteomes" id="UP000280825"/>
    </source>
</evidence>
<keyword evidence="3" id="KW-1185">Reference proteome</keyword>
<comment type="caution">
    <text evidence="2">The sequence shown here is derived from an EMBL/GenBank/DDBJ whole genome shotgun (WGS) entry which is preliminary data.</text>
</comment>